<dbReference type="Gene3D" id="3.30.565.10">
    <property type="entry name" value="Histidine kinase-like ATPase, C-terminal domain"/>
    <property type="match status" value="1"/>
</dbReference>
<evidence type="ECO:0000313" key="1">
    <source>
        <dbReference type="EMBL" id="MCE7004847.1"/>
    </source>
</evidence>
<sequence length="107" mass="12043">MPDRGTDLSELVERLRLAGLVLDDLPEIPKWAHRVVAEALTNALRHAGPGKATVVVNDVYLEVRNRIRGLSTRRGAGYGLSSLERHFGSRLVYGRRGLHWVVRVYFP</sequence>
<dbReference type="InterPro" id="IPR036890">
    <property type="entry name" value="HATPase_C_sf"/>
</dbReference>
<evidence type="ECO:0008006" key="3">
    <source>
        <dbReference type="Google" id="ProtNLM"/>
    </source>
</evidence>
<accession>A0ABS8ZBH7</accession>
<dbReference type="RefSeq" id="WP_233726324.1">
    <property type="nucleotide sequence ID" value="NZ_JAJVCN010000001.1"/>
</dbReference>
<protein>
    <recommendedName>
        <fullName evidence="3">Histidine kinase/HSP90-like ATPase domain-containing protein</fullName>
    </recommendedName>
</protein>
<dbReference type="EMBL" id="JAJVCN010000001">
    <property type="protein sequence ID" value="MCE7004847.1"/>
    <property type="molecule type" value="Genomic_DNA"/>
</dbReference>
<evidence type="ECO:0000313" key="2">
    <source>
        <dbReference type="Proteomes" id="UP001521150"/>
    </source>
</evidence>
<comment type="caution">
    <text evidence="1">The sequence shown here is derived from an EMBL/GenBank/DDBJ whole genome shotgun (WGS) entry which is preliminary data.</text>
</comment>
<dbReference type="Proteomes" id="UP001521150">
    <property type="component" value="Unassembled WGS sequence"/>
</dbReference>
<name>A0ABS8ZBH7_9PSEU</name>
<gene>
    <name evidence="1" type="ORF">LWC34_18750</name>
</gene>
<reference evidence="1 2" key="1">
    <citation type="submission" date="2021-12" db="EMBL/GenBank/DDBJ databases">
        <title>Genome sequence of Kibdelosporangium philippinense ATCC 49844.</title>
        <authorList>
            <person name="Fedorov E.A."/>
            <person name="Omeragic M."/>
            <person name="Shalygina K.F."/>
            <person name="Maclea K.S."/>
        </authorList>
    </citation>
    <scope>NUCLEOTIDE SEQUENCE [LARGE SCALE GENOMIC DNA]</scope>
    <source>
        <strain evidence="1 2">ATCC 49844</strain>
    </source>
</reference>
<keyword evidence="2" id="KW-1185">Reference proteome</keyword>
<dbReference type="SUPFAM" id="SSF55874">
    <property type="entry name" value="ATPase domain of HSP90 chaperone/DNA topoisomerase II/histidine kinase"/>
    <property type="match status" value="1"/>
</dbReference>
<organism evidence="1 2">
    <name type="scientific">Kibdelosporangium philippinense</name>
    <dbReference type="NCBI Taxonomy" id="211113"/>
    <lineage>
        <taxon>Bacteria</taxon>
        <taxon>Bacillati</taxon>
        <taxon>Actinomycetota</taxon>
        <taxon>Actinomycetes</taxon>
        <taxon>Pseudonocardiales</taxon>
        <taxon>Pseudonocardiaceae</taxon>
        <taxon>Kibdelosporangium</taxon>
    </lineage>
</organism>
<proteinExistence type="predicted"/>